<proteinExistence type="inferred from homology"/>
<evidence type="ECO:0000259" key="7">
    <source>
        <dbReference type="SMART" id="SM00478"/>
    </source>
</evidence>
<dbReference type="Gene3D" id="1.10.1670.10">
    <property type="entry name" value="Helix-hairpin-Helix base-excision DNA repair enzymes (C-terminal)"/>
    <property type="match status" value="1"/>
</dbReference>
<evidence type="ECO:0000256" key="1">
    <source>
        <dbReference type="ARBA" id="ARBA00008343"/>
    </source>
</evidence>
<accession>A0AA96WM78</accession>
<dbReference type="RefSeq" id="WP_316429462.1">
    <property type="nucleotide sequence ID" value="NZ_CP053586.1"/>
</dbReference>
<evidence type="ECO:0000256" key="4">
    <source>
        <dbReference type="ARBA" id="ARBA00023204"/>
    </source>
</evidence>
<keyword evidence="8" id="KW-0255">Endonuclease</keyword>
<comment type="similarity">
    <text evidence="1">Belongs to the Nth/MutY family.</text>
</comment>
<evidence type="ECO:0000256" key="2">
    <source>
        <dbReference type="ARBA" id="ARBA00022763"/>
    </source>
</evidence>
<dbReference type="PIRSF" id="PIRSF001435">
    <property type="entry name" value="Nth"/>
    <property type="match status" value="1"/>
</dbReference>
<sequence>MPFDIEFDIEQAIQRLRQAVQPYPKAAMFELAAQGYESLFEQLIACIISIRTYDEVSLPVAKRLFAGARTPADMVRLTPAEIDALIRDCTYHEAKAQQIWDIANAIIQEYGGELPCDLNVLLAFKGVGPKCAHLALGIGCGQPYISVDVHVHRVTNRWGYVSTRTPEKTLAALEAKLPQAYWVEINQLLVPFGKHICTGNLPKCSSCLLLDLCQQVGVEKHR</sequence>
<name>A0AA96WM78_9CYAN</name>
<dbReference type="CDD" id="cd00056">
    <property type="entry name" value="ENDO3c"/>
    <property type="match status" value="1"/>
</dbReference>
<dbReference type="InterPro" id="IPR023170">
    <property type="entry name" value="HhH_base_excis_C"/>
</dbReference>
<evidence type="ECO:0000313" key="8">
    <source>
        <dbReference type="EMBL" id="WNZ23936.1"/>
    </source>
</evidence>
<dbReference type="GO" id="GO:0000703">
    <property type="term" value="F:oxidized pyrimidine nucleobase lesion DNA N-glycosylase activity"/>
    <property type="evidence" value="ECO:0007669"/>
    <property type="project" value="TreeGrafter"/>
</dbReference>
<dbReference type="SMART" id="SM00478">
    <property type="entry name" value="ENDO3c"/>
    <property type="match status" value="1"/>
</dbReference>
<protein>
    <submittedName>
        <fullName evidence="8">Endonuclease III</fullName>
    </submittedName>
</protein>
<dbReference type="SUPFAM" id="SSF48150">
    <property type="entry name" value="DNA-glycosylase"/>
    <property type="match status" value="1"/>
</dbReference>
<evidence type="ECO:0000256" key="5">
    <source>
        <dbReference type="ARBA" id="ARBA00023239"/>
    </source>
</evidence>
<dbReference type="FunFam" id="1.10.340.30:FF:000001">
    <property type="entry name" value="Endonuclease III"/>
    <property type="match status" value="1"/>
</dbReference>
<keyword evidence="8" id="KW-0540">Nuclease</keyword>
<dbReference type="GO" id="GO:0016829">
    <property type="term" value="F:lyase activity"/>
    <property type="evidence" value="ECO:0007669"/>
    <property type="project" value="UniProtKB-KW"/>
</dbReference>
<reference evidence="8" key="1">
    <citation type="submission" date="2020-05" db="EMBL/GenBank/DDBJ databases">
        <authorList>
            <person name="Zhu T."/>
            <person name="Keshari N."/>
            <person name="Lu X."/>
        </authorList>
    </citation>
    <scope>NUCLEOTIDE SEQUENCE</scope>
    <source>
        <strain evidence="8">NK1-12</strain>
    </source>
</reference>
<keyword evidence="6" id="KW-0326">Glycosidase</keyword>
<dbReference type="InterPro" id="IPR011257">
    <property type="entry name" value="DNA_glycosylase"/>
</dbReference>
<gene>
    <name evidence="8" type="ORF">HJG54_14450</name>
</gene>
<keyword evidence="4" id="KW-0234">DNA repair</keyword>
<dbReference type="EMBL" id="CP053586">
    <property type="protein sequence ID" value="WNZ23936.1"/>
    <property type="molecule type" value="Genomic_DNA"/>
</dbReference>
<dbReference type="Gene3D" id="1.10.340.30">
    <property type="entry name" value="Hypothetical protein, domain 2"/>
    <property type="match status" value="1"/>
</dbReference>
<feature type="domain" description="HhH-GPD" evidence="7">
    <location>
        <begin position="48"/>
        <end position="195"/>
    </location>
</feature>
<keyword evidence="5" id="KW-0456">Lyase</keyword>
<dbReference type="InterPro" id="IPR003265">
    <property type="entry name" value="HhH-GPD_domain"/>
</dbReference>
<dbReference type="PANTHER" id="PTHR43286">
    <property type="entry name" value="ENDONUCLEASE III-LIKE PROTEIN 1"/>
    <property type="match status" value="1"/>
</dbReference>
<organism evidence="8">
    <name type="scientific">Leptolyngbya sp. NK1-12</name>
    <dbReference type="NCBI Taxonomy" id="2547451"/>
    <lineage>
        <taxon>Bacteria</taxon>
        <taxon>Bacillati</taxon>
        <taxon>Cyanobacteriota</taxon>
        <taxon>Cyanophyceae</taxon>
        <taxon>Leptolyngbyales</taxon>
        <taxon>Leptolyngbyaceae</taxon>
        <taxon>Leptolyngbya group</taxon>
        <taxon>Leptolyngbya</taxon>
    </lineage>
</organism>
<dbReference type="GO" id="GO:0006289">
    <property type="term" value="P:nucleotide-excision repair"/>
    <property type="evidence" value="ECO:0007669"/>
    <property type="project" value="TreeGrafter"/>
</dbReference>
<dbReference type="GO" id="GO:0006285">
    <property type="term" value="P:base-excision repair, AP site formation"/>
    <property type="evidence" value="ECO:0007669"/>
    <property type="project" value="TreeGrafter"/>
</dbReference>
<keyword evidence="2" id="KW-0227">DNA damage</keyword>
<evidence type="ECO:0000256" key="3">
    <source>
        <dbReference type="ARBA" id="ARBA00022801"/>
    </source>
</evidence>
<dbReference type="AlphaFoldDB" id="A0AA96WM78"/>
<keyword evidence="3" id="KW-0378">Hydrolase</keyword>
<dbReference type="Pfam" id="PF00730">
    <property type="entry name" value="HhH-GPD"/>
    <property type="match status" value="1"/>
</dbReference>
<evidence type="ECO:0000256" key="6">
    <source>
        <dbReference type="ARBA" id="ARBA00023295"/>
    </source>
</evidence>
<dbReference type="PANTHER" id="PTHR43286:SF1">
    <property type="entry name" value="ENDONUCLEASE III-LIKE PROTEIN 1"/>
    <property type="match status" value="1"/>
</dbReference>
<dbReference type="GO" id="GO:0003906">
    <property type="term" value="F:DNA-(apurinic or apyrimidinic site) endonuclease activity"/>
    <property type="evidence" value="ECO:0007669"/>
    <property type="project" value="TreeGrafter"/>
</dbReference>